<evidence type="ECO:0000313" key="2">
    <source>
        <dbReference type="EMBL" id="AML53404.1"/>
    </source>
</evidence>
<dbReference type="RefSeq" id="WP_039004107.1">
    <property type="nucleotide sequence ID" value="NZ_CP014327.1"/>
</dbReference>
<sequence length="357" mass="38719">MKTIKLFWATLAHAGVVLLFMASSATACAICLSAMSLSNGQHLENADQAVLAQIDPSGAWQIVAQIKANGPLDLQGMSEDVTPKTDPTSGHVELLVRDSLGEHWSSLGAFNPEYTDWLTSLAAQPPLETFSDWQARLTLVAPHLEAGRLSVEEMAHGELARAPYAAFAFLNGMFTADELIARINVEDVASRRAAYILLLGMTDEASVVDFLNPRIEAAITTGDATDIAALLAAKLEILGPPFVQWVTQNMLLARDRSPADIEAGLLALAVHGDTDLTVPRSEVIEAYRAFINARPHMSGFVAAELMEWRDWSLSGDYAVLLENGALLDPASEYAITRYVQMSQDAVTDKELKEPNDQ</sequence>
<feature type="signal peptide" evidence="1">
    <location>
        <begin position="1"/>
        <end position="29"/>
    </location>
</feature>
<organism evidence="2 3">
    <name type="scientific">Falsihalocynthiibacter arcticus</name>
    <dbReference type="NCBI Taxonomy" id="1579316"/>
    <lineage>
        <taxon>Bacteria</taxon>
        <taxon>Pseudomonadati</taxon>
        <taxon>Pseudomonadota</taxon>
        <taxon>Alphaproteobacteria</taxon>
        <taxon>Rhodobacterales</taxon>
        <taxon>Roseobacteraceae</taxon>
        <taxon>Falsihalocynthiibacter</taxon>
    </lineage>
</organism>
<dbReference type="PROSITE" id="PS51257">
    <property type="entry name" value="PROKAR_LIPOPROTEIN"/>
    <property type="match status" value="1"/>
</dbReference>
<keyword evidence="1" id="KW-0732">Signal</keyword>
<dbReference type="STRING" id="1579316.RC74_21010"/>
<dbReference type="EMBL" id="CP014327">
    <property type="protein sequence ID" value="AML53404.1"/>
    <property type="molecule type" value="Genomic_DNA"/>
</dbReference>
<dbReference type="KEGG" id="hat:RC74_21010"/>
<dbReference type="AlphaFoldDB" id="A0A126V506"/>
<feature type="chain" id="PRO_5007443295" description="DUF4375 domain-containing protein" evidence="1">
    <location>
        <begin position="30"/>
        <end position="357"/>
    </location>
</feature>
<dbReference type="OrthoDB" id="7702485at2"/>
<evidence type="ECO:0000313" key="3">
    <source>
        <dbReference type="Proteomes" id="UP000070371"/>
    </source>
</evidence>
<keyword evidence="3" id="KW-1185">Reference proteome</keyword>
<name>A0A126V506_9RHOB</name>
<accession>A0A126V506</accession>
<evidence type="ECO:0000256" key="1">
    <source>
        <dbReference type="SAM" id="SignalP"/>
    </source>
</evidence>
<protein>
    <recommendedName>
        <fullName evidence="4">DUF4375 domain-containing protein</fullName>
    </recommendedName>
</protein>
<dbReference type="Proteomes" id="UP000070371">
    <property type="component" value="Chromosome"/>
</dbReference>
<reference evidence="2 3" key="1">
    <citation type="submission" date="2016-02" db="EMBL/GenBank/DDBJ databases">
        <title>Complete genome sequence of Halocynthiibacter arcticus PAMC 20958t from arctic marine sediment.</title>
        <authorList>
            <person name="Lee Y.M."/>
            <person name="Baek K."/>
            <person name="Lee H.K."/>
            <person name="Shin S.C."/>
        </authorList>
    </citation>
    <scope>NUCLEOTIDE SEQUENCE [LARGE SCALE GENOMIC DNA]</scope>
    <source>
        <strain evidence="2">PAMC 20958</strain>
    </source>
</reference>
<gene>
    <name evidence="2" type="ORF">RC74_21010</name>
</gene>
<proteinExistence type="predicted"/>
<evidence type="ECO:0008006" key="4">
    <source>
        <dbReference type="Google" id="ProtNLM"/>
    </source>
</evidence>